<accession>A0ACC0CVJ7</accession>
<comment type="caution">
    <text evidence="1">The sequence shown here is derived from an EMBL/GenBank/DDBJ whole genome shotgun (WGS) entry which is preliminary data.</text>
</comment>
<proteinExistence type="predicted"/>
<dbReference type="Proteomes" id="UP001497680">
    <property type="component" value="Unassembled WGS sequence"/>
</dbReference>
<name>A0ACC0CVJ7_9PEZI</name>
<reference evidence="1 2" key="1">
    <citation type="journal article" date="2022" name="New Phytol.">
        <title>Ecological generalism drives hyperdiversity of secondary metabolite gene clusters in xylarialean endophytes.</title>
        <authorList>
            <person name="Franco M.E.E."/>
            <person name="Wisecaver J.H."/>
            <person name="Arnold A.E."/>
            <person name="Ju Y.M."/>
            <person name="Slot J.C."/>
            <person name="Ahrendt S."/>
            <person name="Moore L.P."/>
            <person name="Eastman K.E."/>
            <person name="Scott K."/>
            <person name="Konkel Z."/>
            <person name="Mondo S.J."/>
            <person name="Kuo A."/>
            <person name="Hayes R.D."/>
            <person name="Haridas S."/>
            <person name="Andreopoulos B."/>
            <person name="Riley R."/>
            <person name="LaButti K."/>
            <person name="Pangilinan J."/>
            <person name="Lipzen A."/>
            <person name="Amirebrahimi M."/>
            <person name="Yan J."/>
            <person name="Adam C."/>
            <person name="Keymanesh K."/>
            <person name="Ng V."/>
            <person name="Louie K."/>
            <person name="Northen T."/>
            <person name="Drula E."/>
            <person name="Henrissat B."/>
            <person name="Hsieh H.M."/>
            <person name="Youens-Clark K."/>
            <person name="Lutzoni F."/>
            <person name="Miadlikowska J."/>
            <person name="Eastwood D.C."/>
            <person name="Hamelin R.C."/>
            <person name="Grigoriev I.V."/>
            <person name="U'Ren J.M."/>
        </authorList>
    </citation>
    <scope>NUCLEOTIDE SEQUENCE [LARGE SCALE GENOMIC DNA]</scope>
    <source>
        <strain evidence="1 2">ER1909</strain>
    </source>
</reference>
<evidence type="ECO:0000313" key="2">
    <source>
        <dbReference type="Proteomes" id="UP001497680"/>
    </source>
</evidence>
<organism evidence="1 2">
    <name type="scientific">Hypoxylon rubiginosum</name>
    <dbReference type="NCBI Taxonomy" id="110542"/>
    <lineage>
        <taxon>Eukaryota</taxon>
        <taxon>Fungi</taxon>
        <taxon>Dikarya</taxon>
        <taxon>Ascomycota</taxon>
        <taxon>Pezizomycotina</taxon>
        <taxon>Sordariomycetes</taxon>
        <taxon>Xylariomycetidae</taxon>
        <taxon>Xylariales</taxon>
        <taxon>Hypoxylaceae</taxon>
        <taxon>Hypoxylon</taxon>
    </lineage>
</organism>
<dbReference type="EMBL" id="MU394337">
    <property type="protein sequence ID" value="KAI6084459.1"/>
    <property type="molecule type" value="Genomic_DNA"/>
</dbReference>
<evidence type="ECO:0000313" key="1">
    <source>
        <dbReference type="EMBL" id="KAI6084459.1"/>
    </source>
</evidence>
<sequence length="366" mass="40260">MATAAAVPNMDIDMIETGPTQANGEQTKQQYEENLNSKLVCPDCNEHPPNLIEEFSSGDMVCASCGLVLGDRIVDTRSEWRTFANDDQGGDDPSRVGDAGNPLLDGAQLQTSIGFGEGMRSRELHRAQNRLLHDKGEKHLRSIWAEMETLCNSINLPSITIQAAQHIYKMTEEARLFKGKPQEAVIAGCIFIACRQTKQGRTFKEVYSLTKVSKKEIGRTFKALEKFLQNKRDTNTPGGKREVVNFEDTTTTAAADLCMRYCQSHKLHFRNPVGTANIANSIAAKSSSLSELAGRSPLSIAAASIYMAACLLDEARPSKDIAEVAGVSDGTIKTAYRLMYPCREELIEKEWLAPKGRGQMKLLPAN</sequence>
<gene>
    <name evidence="1" type="ORF">F4821DRAFT_170800</name>
</gene>
<keyword evidence="2" id="KW-1185">Reference proteome</keyword>
<protein>
    <submittedName>
        <fullName evidence="1">Cyclin-like protein</fullName>
    </submittedName>
</protein>